<dbReference type="Pfam" id="PF26639">
    <property type="entry name" value="Het-6_barrel"/>
    <property type="match status" value="1"/>
</dbReference>
<keyword evidence="1" id="KW-0812">Transmembrane</keyword>
<dbReference type="PANTHER" id="PTHR24148">
    <property type="entry name" value="ANKYRIN REPEAT DOMAIN-CONTAINING PROTEIN 39 HOMOLOG-RELATED"/>
    <property type="match status" value="1"/>
</dbReference>
<feature type="domain" description="Heterokaryon incompatibility" evidence="2">
    <location>
        <begin position="245"/>
        <end position="414"/>
    </location>
</feature>
<feature type="transmembrane region" description="Helical" evidence="1">
    <location>
        <begin position="124"/>
        <end position="146"/>
    </location>
</feature>
<keyword evidence="4" id="KW-1185">Reference proteome</keyword>
<keyword evidence="1" id="KW-1133">Transmembrane helix</keyword>
<keyword evidence="1" id="KW-0472">Membrane</keyword>
<accession>A0A9P8LD28</accession>
<evidence type="ECO:0000256" key="1">
    <source>
        <dbReference type="SAM" id="Phobius"/>
    </source>
</evidence>
<evidence type="ECO:0000313" key="3">
    <source>
        <dbReference type="EMBL" id="KAH0562126.1"/>
    </source>
</evidence>
<dbReference type="InterPro" id="IPR052895">
    <property type="entry name" value="HetReg/Transcr_Mod"/>
</dbReference>
<organism evidence="3 4">
    <name type="scientific">Trichoglossum hirsutum</name>
    <dbReference type="NCBI Taxonomy" id="265104"/>
    <lineage>
        <taxon>Eukaryota</taxon>
        <taxon>Fungi</taxon>
        <taxon>Dikarya</taxon>
        <taxon>Ascomycota</taxon>
        <taxon>Pezizomycotina</taxon>
        <taxon>Geoglossomycetes</taxon>
        <taxon>Geoglossales</taxon>
        <taxon>Geoglossaceae</taxon>
        <taxon>Trichoglossum</taxon>
    </lineage>
</organism>
<reference evidence="3" key="1">
    <citation type="submission" date="2021-03" db="EMBL/GenBank/DDBJ databases">
        <title>Comparative genomics and phylogenomic investigation of the class Geoglossomycetes provide insights into ecological specialization and systematics.</title>
        <authorList>
            <person name="Melie T."/>
            <person name="Pirro S."/>
            <person name="Miller A.N."/>
            <person name="Quandt A."/>
        </authorList>
    </citation>
    <scope>NUCLEOTIDE SEQUENCE</scope>
    <source>
        <strain evidence="3">CAQ_001_2017</strain>
    </source>
</reference>
<dbReference type="PANTHER" id="PTHR24148:SF73">
    <property type="entry name" value="HET DOMAIN PROTEIN (AFU_ORTHOLOGUE AFUA_8G01020)"/>
    <property type="match status" value="1"/>
</dbReference>
<dbReference type="InterPro" id="IPR010730">
    <property type="entry name" value="HET"/>
</dbReference>
<evidence type="ECO:0000259" key="2">
    <source>
        <dbReference type="Pfam" id="PF06985"/>
    </source>
</evidence>
<sequence length="867" mass="97618">MPENHGGIWMAIIFHCCEIMFSSRVQWIIYAAVARGAPRLSLTDVEYAGISILVWAYSSRPAVAFGANLIASTIIHPLRRRIGNGIRPSPLLLRQRVALFWFGIVYLLIRILRQLLGANFDKVVGCIVVGMLLVFFVFGGCILWVFNNSHLPETAEINSMDQLPDNQLVLLKMVRWVLTIWSHNRTCCQVAQGAAERPARYTYVPLRRGDSTIRLLQIHSSFFSSRPVKCHLIQIPLWAALRPNYTAISYRWDTGSGEGPREILLNGVPCSVLPTVYSILRARRSRIRKRYLWIDSVCINQEDLTEKAKQVQLMRHIYENCTEAIGWVGAERSDISDTFGTIRRLLPEVYRGKPTNEYNAVKMVNRIRSSRYLQDISSDSSPGGPPLNYDAESLIALEKLVTNPFFERVWIIQEVAAAPRFELLYGGFTIPWEDYARAMAIVANTELRNFTLATRVHDDEFQPPETPGIDNALIMENLRQWYGARGARRLLGPNENRLLSLEDTLKLSLRFRATLAVDKIFALLGLIADRDELDISPDYETDRRDAVFIGATQRLIMKALRMGGNPFRAIHLAGIGQPRKLTTLPSWVPDWTANLETCVLSHQDAAFDYRACGNLKPAIDFPDIRSAIVCRGILVDNIASQVHISKFHGSYSQGDPLPFQQALRLVKESGVLAESPNESVEDAFWRTTVADIDPTCRPASQTHIGGWRDHIKRCETDIENSGRSPADTQRAVETIRTLKTMGSEDARFTHLLSSELSAFNPGHAGDFCSVLGRAQDQQAQSPLFTTGRNFCVTERGHMGLVPALSEDGDTVVIFLGATTPHILRQVHTEDGKNSHKQYKLVGEAYIHGMMDDEMFRGRPEILDFMIV</sequence>
<dbReference type="Pfam" id="PF06985">
    <property type="entry name" value="HET"/>
    <property type="match status" value="1"/>
</dbReference>
<name>A0A9P8LD28_9PEZI</name>
<protein>
    <recommendedName>
        <fullName evidence="2">Heterokaryon incompatibility domain-containing protein</fullName>
    </recommendedName>
</protein>
<dbReference type="Proteomes" id="UP000750711">
    <property type="component" value="Unassembled WGS sequence"/>
</dbReference>
<comment type="caution">
    <text evidence="3">The sequence shown here is derived from an EMBL/GenBank/DDBJ whole genome shotgun (WGS) entry which is preliminary data.</text>
</comment>
<proteinExistence type="predicted"/>
<dbReference type="AlphaFoldDB" id="A0A9P8LD28"/>
<dbReference type="EMBL" id="JAGHQM010000408">
    <property type="protein sequence ID" value="KAH0562126.1"/>
    <property type="molecule type" value="Genomic_DNA"/>
</dbReference>
<evidence type="ECO:0000313" key="4">
    <source>
        <dbReference type="Proteomes" id="UP000750711"/>
    </source>
</evidence>
<gene>
    <name evidence="3" type="ORF">GP486_003177</name>
</gene>
<feature type="transmembrane region" description="Helical" evidence="1">
    <location>
        <begin position="91"/>
        <end position="112"/>
    </location>
</feature>